<keyword evidence="1" id="KW-0547">Nucleotide-binding</keyword>
<dbReference type="InterPro" id="IPR027417">
    <property type="entry name" value="P-loop_NTPase"/>
</dbReference>
<keyword evidence="6" id="KW-1185">Reference proteome</keyword>
<proteinExistence type="predicted"/>
<protein>
    <submittedName>
        <fullName evidence="5">Stage III sporulation protein AA</fullName>
    </submittedName>
</protein>
<name>A0ABT1RWL2_9FIRM</name>
<evidence type="ECO:0000259" key="4">
    <source>
        <dbReference type="SMART" id="SM00382"/>
    </source>
</evidence>
<evidence type="ECO:0000256" key="3">
    <source>
        <dbReference type="SAM" id="MobiDB-lite"/>
    </source>
</evidence>
<organism evidence="5 6">
    <name type="scientific">Neglectibacter timonensis</name>
    <dbReference type="NCBI Taxonomy" id="1776382"/>
    <lineage>
        <taxon>Bacteria</taxon>
        <taxon>Bacillati</taxon>
        <taxon>Bacillota</taxon>
        <taxon>Clostridia</taxon>
        <taxon>Eubacteriales</taxon>
        <taxon>Oscillospiraceae</taxon>
        <taxon>Neglectibacter</taxon>
    </lineage>
</organism>
<feature type="region of interest" description="Disordered" evidence="3">
    <location>
        <begin position="316"/>
        <end position="335"/>
    </location>
</feature>
<dbReference type="SMART" id="SM00382">
    <property type="entry name" value="AAA"/>
    <property type="match status" value="1"/>
</dbReference>
<evidence type="ECO:0000256" key="1">
    <source>
        <dbReference type="ARBA" id="ARBA00022741"/>
    </source>
</evidence>
<dbReference type="Proteomes" id="UP001524473">
    <property type="component" value="Unassembled WGS sequence"/>
</dbReference>
<comment type="caution">
    <text evidence="5">The sequence shown here is derived from an EMBL/GenBank/DDBJ whole genome shotgun (WGS) entry which is preliminary data.</text>
</comment>
<gene>
    <name evidence="5" type="ORF">NE695_03930</name>
</gene>
<evidence type="ECO:0000256" key="2">
    <source>
        <dbReference type="ARBA" id="ARBA00022840"/>
    </source>
</evidence>
<dbReference type="SUPFAM" id="SSF52540">
    <property type="entry name" value="P-loop containing nucleoside triphosphate hydrolases"/>
    <property type="match status" value="1"/>
</dbReference>
<dbReference type="PANTHER" id="PTHR20953:SF3">
    <property type="entry name" value="P-LOOP CONTAINING NUCLEOSIDE TRIPHOSPHATE HYDROLASES SUPERFAMILY PROTEIN"/>
    <property type="match status" value="1"/>
</dbReference>
<evidence type="ECO:0000313" key="5">
    <source>
        <dbReference type="EMBL" id="MCQ4839064.1"/>
    </source>
</evidence>
<evidence type="ECO:0000313" key="6">
    <source>
        <dbReference type="Proteomes" id="UP001524473"/>
    </source>
</evidence>
<reference evidence="5 6" key="1">
    <citation type="submission" date="2022-06" db="EMBL/GenBank/DDBJ databases">
        <title>Isolation of gut microbiota from human fecal samples.</title>
        <authorList>
            <person name="Pamer E.G."/>
            <person name="Barat B."/>
            <person name="Waligurski E."/>
            <person name="Medina S."/>
            <person name="Paddock L."/>
            <person name="Mostad J."/>
        </authorList>
    </citation>
    <scope>NUCLEOTIDE SEQUENCE [LARGE SCALE GENOMIC DNA]</scope>
    <source>
        <strain evidence="5 6">DFI.9.73</strain>
    </source>
</reference>
<dbReference type="RefSeq" id="WP_066865717.1">
    <property type="nucleotide sequence ID" value="NZ_CABKVV010000014.1"/>
</dbReference>
<keyword evidence="2" id="KW-0067">ATP-binding</keyword>
<dbReference type="InterPro" id="IPR045735">
    <property type="entry name" value="Spore_III_AA_AAA+_ATPase"/>
</dbReference>
<dbReference type="PANTHER" id="PTHR20953">
    <property type="entry name" value="KINASE-RELATED"/>
    <property type="match status" value="1"/>
</dbReference>
<dbReference type="Pfam" id="PF19568">
    <property type="entry name" value="Spore_III_AA"/>
    <property type="match status" value="1"/>
</dbReference>
<sequence>MDTAFDQVVSHLFRFRDELLKIPQQIKEQAFDIRIKAGQPVCISGKEGIRYVRQDGTVSRQKSGKFLSCSTDELQELFYQLCGQSVFSHENEIRQGYLTLSGNYRVGLCGTAVLESGKIKNIRDITSLVFRIPREKPGCADMLFRPGLDLKEGVLIAGEPSSGKTTFLRDLITSISFGRFGPCSRLAVLDERGELGGGYDLGPGADILRGYPKSAGFDVAIRMLSPEFLVCDELSTADLDAVKQAVFSGVALIATVHASRDDFLKRPLCRSLLDSEAFGNLVFLQGRRNPGQVSAIESVEISLAAERIKKRKPMSGYELSVPEGDEERCESAGGGYDCGERLSAGIVRRETVNKKGEGAA</sequence>
<accession>A0ABT1RWL2</accession>
<dbReference type="Gene3D" id="3.40.50.300">
    <property type="entry name" value="P-loop containing nucleotide triphosphate hydrolases"/>
    <property type="match status" value="1"/>
</dbReference>
<dbReference type="InterPro" id="IPR003593">
    <property type="entry name" value="AAA+_ATPase"/>
</dbReference>
<feature type="domain" description="AAA+ ATPase" evidence="4">
    <location>
        <begin position="150"/>
        <end position="278"/>
    </location>
</feature>
<dbReference type="EMBL" id="JANFZH010000006">
    <property type="protein sequence ID" value="MCQ4839064.1"/>
    <property type="molecule type" value="Genomic_DNA"/>
</dbReference>
<dbReference type="GeneID" id="90534097"/>